<dbReference type="InterPro" id="IPR004839">
    <property type="entry name" value="Aminotransferase_I/II_large"/>
</dbReference>
<dbReference type="GO" id="GO:0009095">
    <property type="term" value="P:aromatic amino acid family biosynthetic process, prephenate pathway"/>
    <property type="evidence" value="ECO:0007669"/>
    <property type="project" value="UniProtKB-ARBA"/>
</dbReference>
<organism evidence="7">
    <name type="scientific">Prasinoderma coloniale</name>
    <dbReference type="NCBI Taxonomy" id="156133"/>
    <lineage>
        <taxon>Eukaryota</taxon>
        <taxon>Viridiplantae</taxon>
        <taxon>Prasinodermophyta</taxon>
        <taxon>Prasinodermophyceae</taxon>
        <taxon>Prasinodermales</taxon>
        <taxon>Prasinodermaceae</taxon>
        <taxon>Prasinoderma</taxon>
    </lineage>
</organism>
<evidence type="ECO:0000313" key="7">
    <source>
        <dbReference type="EMBL" id="CAD8249335.1"/>
    </source>
</evidence>
<name>A0A7R9TYX7_9VIRI</name>
<evidence type="ECO:0000256" key="2">
    <source>
        <dbReference type="ARBA" id="ARBA00007441"/>
    </source>
</evidence>
<dbReference type="PROSITE" id="PS00105">
    <property type="entry name" value="AA_TRANSFER_CLASS_1"/>
    <property type="match status" value="1"/>
</dbReference>
<dbReference type="SUPFAM" id="SSF53383">
    <property type="entry name" value="PLP-dependent transferases"/>
    <property type="match status" value="1"/>
</dbReference>
<gene>
    <name evidence="7" type="ORF">PCOL08062_LOCUS11112</name>
</gene>
<dbReference type="InterPro" id="IPR004838">
    <property type="entry name" value="NHTrfase_class1_PyrdxlP-BS"/>
</dbReference>
<keyword evidence="4" id="KW-0808">Transferase</keyword>
<dbReference type="Gene3D" id="3.90.1150.10">
    <property type="entry name" value="Aspartate Aminotransferase, domain 1"/>
    <property type="match status" value="1"/>
</dbReference>
<proteinExistence type="inferred from homology"/>
<dbReference type="Pfam" id="PF00155">
    <property type="entry name" value="Aminotran_1_2"/>
    <property type="match status" value="1"/>
</dbReference>
<dbReference type="GO" id="GO:0033853">
    <property type="term" value="F:aspartate-prephenate aminotransferase activity"/>
    <property type="evidence" value="ECO:0007669"/>
    <property type="project" value="UniProtKB-ARBA"/>
</dbReference>
<dbReference type="Gene3D" id="3.40.640.10">
    <property type="entry name" value="Type I PLP-dependent aspartate aminotransferase-like (Major domain)"/>
    <property type="match status" value="1"/>
</dbReference>
<evidence type="ECO:0000256" key="4">
    <source>
        <dbReference type="ARBA" id="ARBA00022679"/>
    </source>
</evidence>
<protein>
    <recommendedName>
        <fullName evidence="6">Aminotransferase class I/classII large domain-containing protein</fullName>
    </recommendedName>
</protein>
<dbReference type="CDD" id="cd00609">
    <property type="entry name" value="AAT_like"/>
    <property type="match status" value="1"/>
</dbReference>
<dbReference type="PANTHER" id="PTHR46383">
    <property type="entry name" value="ASPARTATE AMINOTRANSFERASE"/>
    <property type="match status" value="1"/>
</dbReference>
<dbReference type="PANTHER" id="PTHR46383:SF1">
    <property type="entry name" value="ASPARTATE AMINOTRANSFERASE"/>
    <property type="match status" value="1"/>
</dbReference>
<dbReference type="InterPro" id="IPR015422">
    <property type="entry name" value="PyrdxlP-dep_Trfase_small"/>
</dbReference>
<accession>A0A7R9TYX7</accession>
<dbReference type="AlphaFoldDB" id="A0A7R9TYX7"/>
<sequence>MACSGGELASLSARVASLRPSKTMALTDLARALREEGKDVIGLAAGEPDFDTPEPIAAAGKAAIEDGDTRYTPNTGTAELRNAIVEKLRRENGLEYAPSDVVVTNGAKQSITQAVMAVCQPGDDVLIPAPHWVSYPEMARLAGANPVVIATTPEQGYLLSPEALESALTPASRLLILCTPSNPTGSVYSSEQLAALAEVVARHPRLLVVSDEIYEHIMYEPATHHSFATYPGMYERTITVNGFSKAFAMTGWRLGYLAAPPPFAKGAAAIQSQFTSGASSISQKAGVAALALGDAGGDEVAAMVKEFRARRDYVCDRLRAMRGMELAVVPDGAFYVMPSVAALMGEGAEGIKGGFGPVCDSDTLCRYLLQEAGVALVPGDAFGCEGTLRISYAASMETLTEALDRIEEAISEENFKLADAAR</sequence>
<dbReference type="EMBL" id="HBDZ01014486">
    <property type="protein sequence ID" value="CAD8249335.1"/>
    <property type="molecule type" value="Transcribed_RNA"/>
</dbReference>
<dbReference type="InterPro" id="IPR015421">
    <property type="entry name" value="PyrdxlP-dep_Trfase_major"/>
</dbReference>
<dbReference type="GO" id="GO:0033854">
    <property type="term" value="F:glutamate-prephenate aminotransferase activity"/>
    <property type="evidence" value="ECO:0007669"/>
    <property type="project" value="UniProtKB-ARBA"/>
</dbReference>
<keyword evidence="5" id="KW-0663">Pyridoxal phosphate</keyword>
<dbReference type="InterPro" id="IPR015424">
    <property type="entry name" value="PyrdxlP-dep_Trfase"/>
</dbReference>
<dbReference type="FunFam" id="3.40.640.10:FF:000033">
    <property type="entry name" value="Aspartate aminotransferase"/>
    <property type="match status" value="1"/>
</dbReference>
<evidence type="ECO:0000256" key="1">
    <source>
        <dbReference type="ARBA" id="ARBA00001933"/>
    </source>
</evidence>
<dbReference type="InterPro" id="IPR050596">
    <property type="entry name" value="AspAT/PAT-like"/>
</dbReference>
<comment type="similarity">
    <text evidence="2">Belongs to the class-I pyridoxal-phosphate-dependent aminotransferase family.</text>
</comment>
<comment type="cofactor">
    <cofactor evidence="1">
        <name>pyridoxal 5'-phosphate</name>
        <dbReference type="ChEBI" id="CHEBI:597326"/>
    </cofactor>
</comment>
<dbReference type="GO" id="GO:0004069">
    <property type="term" value="F:L-aspartate:2-oxoglutarate aminotransferase activity"/>
    <property type="evidence" value="ECO:0007669"/>
    <property type="project" value="UniProtKB-ARBA"/>
</dbReference>
<evidence type="ECO:0000256" key="3">
    <source>
        <dbReference type="ARBA" id="ARBA00022576"/>
    </source>
</evidence>
<dbReference type="GO" id="GO:0030170">
    <property type="term" value="F:pyridoxal phosphate binding"/>
    <property type="evidence" value="ECO:0007669"/>
    <property type="project" value="InterPro"/>
</dbReference>
<feature type="domain" description="Aminotransferase class I/classII large" evidence="6">
    <location>
        <begin position="38"/>
        <end position="406"/>
    </location>
</feature>
<evidence type="ECO:0000259" key="6">
    <source>
        <dbReference type="Pfam" id="PF00155"/>
    </source>
</evidence>
<evidence type="ECO:0000256" key="5">
    <source>
        <dbReference type="ARBA" id="ARBA00022898"/>
    </source>
</evidence>
<keyword evidence="3" id="KW-0032">Aminotransferase</keyword>
<reference evidence="7" key="1">
    <citation type="submission" date="2021-01" db="EMBL/GenBank/DDBJ databases">
        <authorList>
            <person name="Corre E."/>
            <person name="Pelletier E."/>
            <person name="Niang G."/>
            <person name="Scheremetjew M."/>
            <person name="Finn R."/>
            <person name="Kale V."/>
            <person name="Holt S."/>
            <person name="Cochrane G."/>
            <person name="Meng A."/>
            <person name="Brown T."/>
            <person name="Cohen L."/>
        </authorList>
    </citation>
    <scope>NUCLEOTIDE SEQUENCE</scope>
    <source>
        <strain evidence="7">CCMP1413</strain>
    </source>
</reference>